<evidence type="ECO:0000313" key="2">
    <source>
        <dbReference type="Proteomes" id="UP000282311"/>
    </source>
</evidence>
<dbReference type="EMBL" id="RBAH01000013">
    <property type="protein sequence ID" value="RKN81933.1"/>
    <property type="molecule type" value="Genomic_DNA"/>
</dbReference>
<dbReference type="Proteomes" id="UP000282311">
    <property type="component" value="Unassembled WGS sequence"/>
</dbReference>
<evidence type="ECO:0008006" key="3">
    <source>
        <dbReference type="Google" id="ProtNLM"/>
    </source>
</evidence>
<proteinExistence type="predicted"/>
<dbReference type="AlphaFoldDB" id="A0A3B0C755"/>
<sequence>MKGMYVNLGRVSYASEEDVRLPCMVPVVQQFASGGIDPDRIERIVGDEFNKDSIRGKIRPGMRIAVGVGSRGIENIARIVKAVVAELRKLGAEPFIVPAMGSHGGGTAEGQVSVLAGYGITEPGVGAPIAASMDTVRLGNVLGEVEVHFDRFSYEQADGIIAVARIKPHTDFKASIESGIMKMLGIGFGKQKGAAYLHRFGMDRFGMLLPEVGKLIIERTPFLFGVAVVENAYHQTALLEAVPREMLPGREEELLTEAKRLMPRFLLDEIDVLVVDEIGKNISGSGMDPNVIGRSGANRSFGDGPSINKIVVRGLTPETKGSAVGIGIADFTTSQVVEQIDFATMYTNVLTAMDLSGGKLPIILSSDREAIAAAVYTAGKRDPGQVRIIRIRNTLAMQDILVSENMACEAEAHPMMRLDGSPREWRFDASGNIADRL</sequence>
<evidence type="ECO:0000313" key="1">
    <source>
        <dbReference type="EMBL" id="RKN81933.1"/>
    </source>
</evidence>
<comment type="caution">
    <text evidence="1">The sequence shown here is derived from an EMBL/GenBank/DDBJ whole genome shotgun (WGS) entry which is preliminary data.</text>
</comment>
<organism evidence="1 2">
    <name type="scientific">Paenibacillus ginsengarvi</name>
    <dbReference type="NCBI Taxonomy" id="400777"/>
    <lineage>
        <taxon>Bacteria</taxon>
        <taxon>Bacillati</taxon>
        <taxon>Bacillota</taxon>
        <taxon>Bacilli</taxon>
        <taxon>Bacillales</taxon>
        <taxon>Paenibacillaceae</taxon>
        <taxon>Paenibacillus</taxon>
    </lineage>
</organism>
<gene>
    <name evidence="1" type="ORF">D7M11_18270</name>
</gene>
<keyword evidence="2" id="KW-1185">Reference proteome</keyword>
<reference evidence="1 2" key="1">
    <citation type="journal article" date="2007" name="Int. J. Syst. Evol. Microbiol.">
        <title>Paenibacillus ginsengarvi sp. nov., isolated from soil from ginseng cultivation.</title>
        <authorList>
            <person name="Yoon M.H."/>
            <person name="Ten L.N."/>
            <person name="Im W.T."/>
        </authorList>
    </citation>
    <scope>NUCLEOTIDE SEQUENCE [LARGE SCALE GENOMIC DNA]</scope>
    <source>
        <strain evidence="1 2">KCTC 13059</strain>
    </source>
</reference>
<dbReference type="RefSeq" id="WP_120748686.1">
    <property type="nucleotide sequence ID" value="NZ_RBAH01000013.1"/>
</dbReference>
<dbReference type="Gene3D" id="3.40.50.11440">
    <property type="match status" value="1"/>
</dbReference>
<dbReference type="OrthoDB" id="9788398at2"/>
<protein>
    <recommendedName>
        <fullName evidence="3">DUF2088 domain-containing protein</fullName>
    </recommendedName>
</protein>
<name>A0A3B0C755_9BACL</name>
<accession>A0A3B0C755</accession>